<evidence type="ECO:0000256" key="1">
    <source>
        <dbReference type="ARBA" id="ARBA00004370"/>
    </source>
</evidence>
<dbReference type="GO" id="GO:0016020">
    <property type="term" value="C:membrane"/>
    <property type="evidence" value="ECO:0007669"/>
    <property type="project" value="UniProtKB-SubCell"/>
</dbReference>
<evidence type="ECO:0000313" key="11">
    <source>
        <dbReference type="EMBL" id="KAL3782488.1"/>
    </source>
</evidence>
<keyword evidence="12" id="KW-1185">Reference proteome</keyword>
<dbReference type="PANTHER" id="PTHR23130">
    <property type="entry name" value="CYTOCHROME B561 AND DOMON DOMAIN-CONTAINING PROTEIN"/>
    <property type="match status" value="1"/>
</dbReference>
<evidence type="ECO:0000256" key="6">
    <source>
        <dbReference type="ARBA" id="ARBA00022989"/>
    </source>
</evidence>
<dbReference type="EMBL" id="JALLPJ020000805">
    <property type="protein sequence ID" value="KAL3782488.1"/>
    <property type="molecule type" value="Genomic_DNA"/>
</dbReference>
<evidence type="ECO:0000259" key="10">
    <source>
        <dbReference type="PROSITE" id="PS50939"/>
    </source>
</evidence>
<dbReference type="PROSITE" id="PS50939">
    <property type="entry name" value="CYTOCHROME_B561"/>
    <property type="match status" value="1"/>
</dbReference>
<feature type="compositionally biased region" description="Basic and acidic residues" evidence="8">
    <location>
        <begin position="710"/>
        <end position="728"/>
    </location>
</feature>
<evidence type="ECO:0000256" key="2">
    <source>
        <dbReference type="ARBA" id="ARBA00022448"/>
    </source>
</evidence>
<accession>A0ABD3P3Q6</accession>
<sequence>MSADIECEPVNNPVTTLAPKTTTISTDDGLKIGDSVCITSDIIDNFCIERGTFLDNNSLKTLENPEEHSFHCLLGVDLCKESGYQVIGDKNPDTGMHCLGFRLDDTDAVVAAGQAYGAEGYCTSCTGDSLAPGYGWLATVRGTVSELGDGSSGVTGTPLLTDIEILSSDETCETVTVPLLCLETAPVPAPTPSVPTGNDLQVGDEVCITSCIIDNFCIECGTFLDNNSLKTLENPEEHSFHCLLGVDLCKESGYQVIGDKNPDTGMHCLGFRLDDTDAVVAAGQAYGAERYCTSCTGDSSAPGYGWLATVRGTVSELGDGSSGVTGTPLLTDIEILSSDETCETVTVPLLCLETAPAPTPSGLGDIISAITGDAEDCSSDFCENQLADDFLLRYCINVPGGIDPTTCEGCTITMQTIYDGDAWVAIAFRNDGSMIGSEAVIGVPGEVPLKYNLAGKLTTEVTPMPDEQQTLIDATVAVSNGQTTMEFTKTMSEPNEIKITTGAAVSVAPNKSAWLAHGFMAFIAWGVHSPWAVEASLFRKYFGAPTWFHLHCAFNSAGFALTIAAFAVAVSYYNKEGNIHFNNSHARMGLAIFVLASLQVLAGMLRPHVPGPGQEKSSVRHAVEMGHCVSGIILLACGFWQMREGIALFAQKYSVSAENEDKLTIAYWVWIAIMAALILVGLASKSKLANNAEDSTAESSPQATANPEVSVREGEGGTELSRHSTQDA</sequence>
<feature type="transmembrane region" description="Helical" evidence="9">
    <location>
        <begin position="663"/>
        <end position="683"/>
    </location>
</feature>
<feature type="domain" description="Cytochrome b561" evidence="10">
    <location>
        <begin position="480"/>
        <end position="683"/>
    </location>
</feature>
<feature type="transmembrane region" description="Helical" evidence="9">
    <location>
        <begin position="553"/>
        <end position="573"/>
    </location>
</feature>
<comment type="caution">
    <text evidence="11">The sequence shown here is derived from an EMBL/GenBank/DDBJ whole genome shotgun (WGS) entry which is preliminary data.</text>
</comment>
<dbReference type="PANTHER" id="PTHR23130:SF171">
    <property type="entry name" value="OS01G0895300 PROTEIN"/>
    <property type="match status" value="1"/>
</dbReference>
<dbReference type="CDD" id="cd08760">
    <property type="entry name" value="Cyt_b561_FRRS1_like"/>
    <property type="match status" value="1"/>
</dbReference>
<evidence type="ECO:0000256" key="7">
    <source>
        <dbReference type="ARBA" id="ARBA00023136"/>
    </source>
</evidence>
<dbReference type="Gene3D" id="1.20.120.1770">
    <property type="match status" value="1"/>
</dbReference>
<dbReference type="CDD" id="cd09631">
    <property type="entry name" value="DOMON_DOH"/>
    <property type="match status" value="1"/>
</dbReference>
<evidence type="ECO:0000256" key="9">
    <source>
        <dbReference type="SAM" id="Phobius"/>
    </source>
</evidence>
<dbReference type="InterPro" id="IPR045266">
    <property type="entry name" value="DOH_DOMON"/>
</dbReference>
<keyword evidence="2" id="KW-0813">Transport</keyword>
<evidence type="ECO:0000256" key="8">
    <source>
        <dbReference type="SAM" id="MobiDB-lite"/>
    </source>
</evidence>
<comment type="subcellular location">
    <subcellularLocation>
        <location evidence="1">Membrane</location>
    </subcellularLocation>
</comment>
<feature type="transmembrane region" description="Helical" evidence="9">
    <location>
        <begin position="585"/>
        <end position="605"/>
    </location>
</feature>
<dbReference type="AlphaFoldDB" id="A0ABD3P3Q6"/>
<name>A0ABD3P3Q6_9STRA</name>
<evidence type="ECO:0000256" key="4">
    <source>
        <dbReference type="ARBA" id="ARBA00022729"/>
    </source>
</evidence>
<gene>
    <name evidence="11" type="ORF">ACHAWO_005235</name>
</gene>
<keyword evidence="7 9" id="KW-0472">Membrane</keyword>
<organism evidence="11 12">
    <name type="scientific">Cyclotella atomus</name>
    <dbReference type="NCBI Taxonomy" id="382360"/>
    <lineage>
        <taxon>Eukaryota</taxon>
        <taxon>Sar</taxon>
        <taxon>Stramenopiles</taxon>
        <taxon>Ochrophyta</taxon>
        <taxon>Bacillariophyta</taxon>
        <taxon>Coscinodiscophyceae</taxon>
        <taxon>Thalassiosirophycidae</taxon>
        <taxon>Stephanodiscales</taxon>
        <taxon>Stephanodiscaceae</taxon>
        <taxon>Cyclotella</taxon>
    </lineage>
</organism>
<evidence type="ECO:0000313" key="12">
    <source>
        <dbReference type="Proteomes" id="UP001530400"/>
    </source>
</evidence>
<reference evidence="11 12" key="1">
    <citation type="submission" date="2024-10" db="EMBL/GenBank/DDBJ databases">
        <title>Updated reference genomes for cyclostephanoid diatoms.</title>
        <authorList>
            <person name="Roberts W.R."/>
            <person name="Alverson A.J."/>
        </authorList>
    </citation>
    <scope>NUCLEOTIDE SEQUENCE [LARGE SCALE GENOMIC DNA]</scope>
    <source>
        <strain evidence="11 12">AJA010-31</strain>
    </source>
</reference>
<feature type="region of interest" description="Disordered" evidence="8">
    <location>
        <begin position="690"/>
        <end position="728"/>
    </location>
</feature>
<dbReference type="InterPro" id="IPR006593">
    <property type="entry name" value="Cyt_b561/ferric_Rdtase_TM"/>
</dbReference>
<dbReference type="InterPro" id="IPR005018">
    <property type="entry name" value="DOMON_domain"/>
</dbReference>
<keyword evidence="6 9" id="KW-1133">Transmembrane helix</keyword>
<dbReference type="Proteomes" id="UP001530400">
    <property type="component" value="Unassembled WGS sequence"/>
</dbReference>
<evidence type="ECO:0000256" key="5">
    <source>
        <dbReference type="ARBA" id="ARBA00022982"/>
    </source>
</evidence>
<evidence type="ECO:0000256" key="3">
    <source>
        <dbReference type="ARBA" id="ARBA00022692"/>
    </source>
</evidence>
<feature type="compositionally biased region" description="Polar residues" evidence="8">
    <location>
        <begin position="690"/>
        <end position="707"/>
    </location>
</feature>
<dbReference type="Pfam" id="PF03351">
    <property type="entry name" value="DOMON"/>
    <property type="match status" value="1"/>
</dbReference>
<keyword evidence="5" id="KW-0249">Electron transport</keyword>
<dbReference type="SMART" id="SM00665">
    <property type="entry name" value="B561"/>
    <property type="match status" value="1"/>
</dbReference>
<proteinExistence type="predicted"/>
<keyword evidence="3 9" id="KW-0812">Transmembrane</keyword>
<dbReference type="Pfam" id="PF03188">
    <property type="entry name" value="Cytochrom_B561"/>
    <property type="match status" value="1"/>
</dbReference>
<protein>
    <recommendedName>
        <fullName evidence="10">Cytochrome b561 domain-containing protein</fullName>
    </recommendedName>
</protein>
<keyword evidence="4" id="KW-0732">Signal</keyword>